<keyword evidence="2" id="KW-1185">Reference proteome</keyword>
<feature type="non-terminal residue" evidence="1">
    <location>
        <position position="120"/>
    </location>
</feature>
<gene>
    <name evidence="1" type="ORF">CCHLO57077_00019271</name>
</gene>
<comment type="caution">
    <text evidence="1">The sequence shown here is derived from an EMBL/GenBank/DDBJ whole genome shotgun (WGS) entry which is preliminary data.</text>
</comment>
<name>A0AA35PZC6_9HYPO</name>
<evidence type="ECO:0000313" key="2">
    <source>
        <dbReference type="Proteomes" id="UP001160390"/>
    </source>
</evidence>
<reference evidence="1" key="1">
    <citation type="submission" date="2023-01" db="EMBL/GenBank/DDBJ databases">
        <authorList>
            <person name="Piombo E."/>
        </authorList>
    </citation>
    <scope>NUCLEOTIDE SEQUENCE</scope>
</reference>
<proteinExistence type="predicted"/>
<accession>A0AA35PZC6</accession>
<dbReference type="Proteomes" id="UP001160390">
    <property type="component" value="Unassembled WGS sequence"/>
</dbReference>
<evidence type="ECO:0000313" key="1">
    <source>
        <dbReference type="EMBL" id="CAI6082454.1"/>
    </source>
</evidence>
<organism evidence="1 2">
    <name type="scientific">Clonostachys chloroleuca</name>
    <dbReference type="NCBI Taxonomy" id="1926264"/>
    <lineage>
        <taxon>Eukaryota</taxon>
        <taxon>Fungi</taxon>
        <taxon>Dikarya</taxon>
        <taxon>Ascomycota</taxon>
        <taxon>Pezizomycotina</taxon>
        <taxon>Sordariomycetes</taxon>
        <taxon>Hypocreomycetidae</taxon>
        <taxon>Hypocreales</taxon>
        <taxon>Bionectriaceae</taxon>
        <taxon>Clonostachys</taxon>
    </lineage>
</organism>
<dbReference type="AlphaFoldDB" id="A0AA35PZC6"/>
<sequence>MAISRDKSLAVAKKEVIRAVKPTGDNAYFVQPEQSVQHNHDLEKPVAFSAFRRETIELYKDKIIVMHLSGIPPLKISLFIEAEVIKLKKAGKILMPLLPKDISNVIAQYRQDRLEGLTPL</sequence>
<protein>
    <submittedName>
        <fullName evidence="1">Uncharacterized protein</fullName>
    </submittedName>
</protein>
<dbReference type="EMBL" id="CABFNP030000726">
    <property type="protein sequence ID" value="CAI6082454.1"/>
    <property type="molecule type" value="Genomic_DNA"/>
</dbReference>